<dbReference type="AlphaFoldDB" id="B4FFQ1"/>
<reference evidence="1" key="1">
    <citation type="journal article" date="2009" name="PLoS Genet.">
        <title>Sequencing, mapping, and analysis of 27,455 maize full-length cDNAs.</title>
        <authorList>
            <person name="Soderlund C."/>
            <person name="Descour A."/>
            <person name="Kudrna D."/>
            <person name="Bomhoff M."/>
            <person name="Boyd L."/>
            <person name="Currie J."/>
            <person name="Angelova A."/>
            <person name="Collura K."/>
            <person name="Wissotski M."/>
            <person name="Ashley E."/>
            <person name="Morrow D."/>
            <person name="Fernandes J."/>
            <person name="Walbot V."/>
            <person name="Yu Y."/>
        </authorList>
    </citation>
    <scope>NUCLEOTIDE SEQUENCE</scope>
    <source>
        <strain evidence="1">B73</strain>
    </source>
</reference>
<sequence>MPSLFCCCFEVCLQVHQEGRSFKSADLNGSSPMEERLVVHSKREILDVRQPTPVGVEDVGVAFADVPHPLRDRDVDDVADVAAALVARHDGLQLQPGLLHQLEHLPVGAPVVDSRLLPFHQPPPDVDHDPVGARLRQLLQLRPRLVLLLERVVDSDDIQLHVRKPSRVDKKRGGGGGVNHSASSFLFWNGTIRLGRSLLFFVRYTNW</sequence>
<protein>
    <submittedName>
        <fullName evidence="1">Uncharacterized protein</fullName>
    </submittedName>
</protein>
<evidence type="ECO:0000313" key="1">
    <source>
        <dbReference type="EMBL" id="ACF80944.1"/>
    </source>
</evidence>
<dbReference type="HOGENOM" id="CLU_1512767_0_0_1"/>
<proteinExistence type="evidence at transcript level"/>
<name>B4FFQ1_MAIZE</name>
<accession>B4FFQ1</accession>
<organism evidence="1">
    <name type="scientific">Zea mays</name>
    <name type="common">Maize</name>
    <dbReference type="NCBI Taxonomy" id="4577"/>
    <lineage>
        <taxon>Eukaryota</taxon>
        <taxon>Viridiplantae</taxon>
        <taxon>Streptophyta</taxon>
        <taxon>Embryophyta</taxon>
        <taxon>Tracheophyta</taxon>
        <taxon>Spermatophyta</taxon>
        <taxon>Magnoliopsida</taxon>
        <taxon>Liliopsida</taxon>
        <taxon>Poales</taxon>
        <taxon>Poaceae</taxon>
        <taxon>PACMAD clade</taxon>
        <taxon>Panicoideae</taxon>
        <taxon>Andropogonodae</taxon>
        <taxon>Andropogoneae</taxon>
        <taxon>Tripsacinae</taxon>
        <taxon>Zea</taxon>
    </lineage>
</organism>
<dbReference type="EMBL" id="BT035939">
    <property type="protein sequence ID" value="ACF80944.1"/>
    <property type="molecule type" value="mRNA"/>
</dbReference>